<dbReference type="Proteomes" id="UP001501725">
    <property type="component" value="Unassembled WGS sequence"/>
</dbReference>
<name>A0ABP8G836_9BACT</name>
<sequence length="191" mass="20580">MTTVGALAQPSPSLPGEQYVDTEYVYTDSSGKRLVIQNSLPKGGLTHTDPMGKAHVYAVFWTRVLNETDQPCTLTIEFPAKASALPSSPGVYYRVVLPSVAMNPENASLYNYGLANLKLILDSGVLQPASLMRTRDPGASGAFYVVVLANKGVTGTSRTGFRVNGQQLVYRINGHETTCGAVSLKQLELRK</sequence>
<comment type="caution">
    <text evidence="1">The sequence shown here is derived from an EMBL/GenBank/DDBJ whole genome shotgun (WGS) entry which is preliminary data.</text>
</comment>
<protein>
    <recommendedName>
        <fullName evidence="3">Gliding motility-associated C-terminal domain-containing protein</fullName>
    </recommendedName>
</protein>
<gene>
    <name evidence="1" type="ORF">GCM10023184_03830</name>
</gene>
<keyword evidence="2" id="KW-1185">Reference proteome</keyword>
<evidence type="ECO:0000313" key="1">
    <source>
        <dbReference type="EMBL" id="GAA4319200.1"/>
    </source>
</evidence>
<evidence type="ECO:0000313" key="2">
    <source>
        <dbReference type="Proteomes" id="UP001501725"/>
    </source>
</evidence>
<organism evidence="1 2">
    <name type="scientific">Flaviaesturariibacter amylovorans</name>
    <dbReference type="NCBI Taxonomy" id="1084520"/>
    <lineage>
        <taxon>Bacteria</taxon>
        <taxon>Pseudomonadati</taxon>
        <taxon>Bacteroidota</taxon>
        <taxon>Chitinophagia</taxon>
        <taxon>Chitinophagales</taxon>
        <taxon>Chitinophagaceae</taxon>
        <taxon>Flaviaestuariibacter</taxon>
    </lineage>
</organism>
<reference evidence="2" key="1">
    <citation type="journal article" date="2019" name="Int. J. Syst. Evol. Microbiol.">
        <title>The Global Catalogue of Microorganisms (GCM) 10K type strain sequencing project: providing services to taxonomists for standard genome sequencing and annotation.</title>
        <authorList>
            <consortium name="The Broad Institute Genomics Platform"/>
            <consortium name="The Broad Institute Genome Sequencing Center for Infectious Disease"/>
            <person name="Wu L."/>
            <person name="Ma J."/>
        </authorList>
    </citation>
    <scope>NUCLEOTIDE SEQUENCE [LARGE SCALE GENOMIC DNA]</scope>
    <source>
        <strain evidence="2">JCM 17919</strain>
    </source>
</reference>
<dbReference type="EMBL" id="BAABGY010000001">
    <property type="protein sequence ID" value="GAA4319200.1"/>
    <property type="molecule type" value="Genomic_DNA"/>
</dbReference>
<accession>A0ABP8G836</accession>
<evidence type="ECO:0008006" key="3">
    <source>
        <dbReference type="Google" id="ProtNLM"/>
    </source>
</evidence>
<proteinExistence type="predicted"/>